<dbReference type="AlphaFoldDB" id="E2SBS2"/>
<evidence type="ECO:0000313" key="3">
    <source>
        <dbReference type="Proteomes" id="UP000003111"/>
    </source>
</evidence>
<evidence type="ECO:0000313" key="2">
    <source>
        <dbReference type="EMBL" id="EFQ83208.1"/>
    </source>
</evidence>
<keyword evidence="1" id="KW-0472">Membrane</keyword>
<reference evidence="2" key="1">
    <citation type="submission" date="2010-08" db="EMBL/GenBank/DDBJ databases">
        <authorList>
            <person name="Muzny D."/>
            <person name="Qin X."/>
            <person name="Buhay C."/>
            <person name="Dugan-Rocha S."/>
            <person name="Ding Y."/>
            <person name="Chen G."/>
            <person name="Hawes A."/>
            <person name="Holder M."/>
            <person name="Jhangiani S."/>
            <person name="Johnson A."/>
            <person name="Khan Z."/>
            <person name="Li Z."/>
            <person name="Liu W."/>
            <person name="Liu X."/>
            <person name="Perez L."/>
            <person name="Shen H."/>
            <person name="Wang Q."/>
            <person name="Watt J."/>
            <person name="Xi L."/>
            <person name="Xin Y."/>
            <person name="Zhou J."/>
            <person name="Deng J."/>
            <person name="Jiang H."/>
            <person name="Liu Y."/>
            <person name="Qu J."/>
            <person name="Song X.-Z."/>
            <person name="Zhang L."/>
            <person name="Villasana D."/>
            <person name="Johnson A."/>
            <person name="Liu J."/>
            <person name="Liyanage D."/>
            <person name="Lorensuhewa L."/>
            <person name="Robinson T."/>
            <person name="Song A."/>
            <person name="Song B.-B."/>
            <person name="Dinh H."/>
            <person name="Thornton R."/>
            <person name="Coyle M."/>
            <person name="Francisco L."/>
            <person name="Jackson L."/>
            <person name="Javaid M."/>
            <person name="Korchina V."/>
            <person name="Kovar C."/>
            <person name="Mata R."/>
            <person name="Mathew T."/>
            <person name="Ngo R."/>
            <person name="Nguyen L."/>
            <person name="Nguyen N."/>
            <person name="Okwuonu G."/>
            <person name="Ongeri F."/>
            <person name="Pham C."/>
            <person name="Simmons D."/>
            <person name="Wilczek-Boney K."/>
            <person name="Hale W."/>
            <person name="Jakkamsetti A."/>
            <person name="Pham P."/>
            <person name="Ruth R."/>
            <person name="San Lucas F."/>
            <person name="Warren J."/>
            <person name="Zhang J."/>
            <person name="Zhao Z."/>
            <person name="Zhou C."/>
            <person name="Zhu D."/>
            <person name="Lee S."/>
            <person name="Bess C."/>
            <person name="Blankenburg K."/>
            <person name="Forbes L."/>
            <person name="Fu Q."/>
            <person name="Gubbala S."/>
            <person name="Hirani K."/>
            <person name="Jayaseelan J.C."/>
            <person name="Lara F."/>
            <person name="Munidasa M."/>
            <person name="Palculict T."/>
            <person name="Patil S."/>
            <person name="Pu L.-L."/>
            <person name="Saada N."/>
            <person name="Tang L."/>
            <person name="Weissenberger G."/>
            <person name="Zhu Y."/>
            <person name="Hemphill L."/>
            <person name="Shang Y."/>
            <person name="Youmans B."/>
            <person name="Ayvaz T."/>
            <person name="Ross M."/>
            <person name="Santibanez J."/>
            <person name="Aqrawi P."/>
            <person name="Gross S."/>
            <person name="Joshi V."/>
            <person name="Fowler G."/>
            <person name="Nazareth L."/>
            <person name="Reid J."/>
            <person name="Worley K."/>
            <person name="Petrosino J."/>
            <person name="Highlander S."/>
            <person name="Gibbs R."/>
        </authorList>
    </citation>
    <scope>NUCLEOTIDE SEQUENCE [LARGE SCALE GENOMIC DNA]</scope>
    <source>
        <strain evidence="2">DSM 15272</strain>
    </source>
</reference>
<proteinExistence type="predicted"/>
<accession>E2SBS2</accession>
<organism evidence="2 3">
    <name type="scientific">Aeromicrobium marinum DSM 15272</name>
    <dbReference type="NCBI Taxonomy" id="585531"/>
    <lineage>
        <taxon>Bacteria</taxon>
        <taxon>Bacillati</taxon>
        <taxon>Actinomycetota</taxon>
        <taxon>Actinomycetes</taxon>
        <taxon>Propionibacteriales</taxon>
        <taxon>Nocardioidaceae</taxon>
        <taxon>Aeromicrobium</taxon>
    </lineage>
</organism>
<keyword evidence="1" id="KW-0812">Transmembrane</keyword>
<dbReference type="EMBL" id="ACLF03000005">
    <property type="protein sequence ID" value="EFQ83208.1"/>
    <property type="molecule type" value="Genomic_DNA"/>
</dbReference>
<dbReference type="HOGENOM" id="CLU_733270_0_0_11"/>
<comment type="caution">
    <text evidence="2">The sequence shown here is derived from an EMBL/GenBank/DDBJ whole genome shotgun (WGS) entry which is preliminary data.</text>
</comment>
<dbReference type="eggNOG" id="ENOG5033ZGE">
    <property type="taxonomic scope" value="Bacteria"/>
</dbReference>
<gene>
    <name evidence="2" type="ORF">HMPREF0063_11481</name>
</gene>
<name>E2SBS2_9ACTN</name>
<evidence type="ECO:0000256" key="1">
    <source>
        <dbReference type="SAM" id="Phobius"/>
    </source>
</evidence>
<feature type="transmembrane region" description="Helical" evidence="1">
    <location>
        <begin position="40"/>
        <end position="60"/>
    </location>
</feature>
<keyword evidence="1" id="KW-1133">Transmembrane helix</keyword>
<dbReference type="Proteomes" id="UP000003111">
    <property type="component" value="Unassembled WGS sequence"/>
</dbReference>
<protein>
    <submittedName>
        <fullName evidence="2">Uncharacterized protein</fullName>
    </submittedName>
</protein>
<sequence>MPPAARIVRSLAMDVFSIPRSTGDRRRVVTMTERTARRPLVAVVVTALVLVAALAGGWWASAQVDSRGAPLVRLASLVPADVHTVNLTDWAGIRDALGEGGTAEQRSDLVATAQTRDLSSRSVVSPSAELLDELFGWAPWSIGWEAFVQTPTGGALIISLPESQSMRDLADRLTEVGYERAGGDGDVQRWTIDSAPLRAAGLAGEGVFTRLAVVPGERIAVSAVDDASVDRVLAVIDGRAPALAGEPLAADVLAPLRKAVTVLAQTEEFACGPADPAGVGEDARAQADAALARTGPLTPYRWSARAVADDGDEQQMTFAFGFDTAGVAAEQAAVRQGLATGPFIGRTGRVDDALRDGTAALRGTTAVLTFDRAPDSAVLMTGTGPVLFAACR</sequence>
<keyword evidence="3" id="KW-1185">Reference proteome</keyword>